<protein>
    <submittedName>
        <fullName evidence="2">Uncharacterized protein</fullName>
    </submittedName>
</protein>
<dbReference type="Proteomes" id="UP001177023">
    <property type="component" value="Unassembled WGS sequence"/>
</dbReference>
<sequence>MPPEVLPQSDGARGVEWLPVGKFKPTTIDVATIQKRFEAFDIEVDWGVINKLQKCRNHLEHLHPANTLGEVADFVAELFPVLRDFIQTQLQEPPAEILAETWQIMLLHHKFFVDTSRQCKEAWSDAGVPKGMEPWLDECQCEECASSLLMPSQDSLDVGELVEHNDDRFRYTCHACGHGGLIGPLMVEALNKAHDYDPRDGEEPSVENCYQCDHGTFVIYEQACLWCAAELDYTECSICEEGLGQEDQDNGGLCSYHAYTYEKAMRD</sequence>
<proteinExistence type="predicted"/>
<accession>A0AA36C4E8</accession>
<evidence type="ECO:0000313" key="2">
    <source>
        <dbReference type="EMBL" id="CAJ0557569.1"/>
    </source>
</evidence>
<gene>
    <name evidence="2" type="ORF">MSPICULIGERA_LOCUS327</name>
    <name evidence="1" type="ORF">MSPICULIGERA_LOCUS87</name>
</gene>
<dbReference type="EMBL" id="CATQJA010000004">
    <property type="protein sequence ID" value="CAJ0557329.1"/>
    <property type="molecule type" value="Genomic_DNA"/>
</dbReference>
<comment type="caution">
    <text evidence="2">The sequence shown here is derived from an EMBL/GenBank/DDBJ whole genome shotgun (WGS) entry which is preliminary data.</text>
</comment>
<keyword evidence="3" id="KW-1185">Reference proteome</keyword>
<feature type="non-terminal residue" evidence="2">
    <location>
        <position position="267"/>
    </location>
</feature>
<dbReference type="AlphaFoldDB" id="A0AA36C4E8"/>
<evidence type="ECO:0000313" key="1">
    <source>
        <dbReference type="EMBL" id="CAJ0557329.1"/>
    </source>
</evidence>
<evidence type="ECO:0000313" key="3">
    <source>
        <dbReference type="Proteomes" id="UP001177023"/>
    </source>
</evidence>
<name>A0AA36C4E8_9BILA</name>
<dbReference type="EMBL" id="CATQJA010000045">
    <property type="protein sequence ID" value="CAJ0557569.1"/>
    <property type="molecule type" value="Genomic_DNA"/>
</dbReference>
<reference evidence="2" key="1">
    <citation type="submission" date="2023-06" db="EMBL/GenBank/DDBJ databases">
        <authorList>
            <person name="Delattre M."/>
        </authorList>
    </citation>
    <scope>NUCLEOTIDE SEQUENCE</scope>
    <source>
        <strain evidence="2">AF72</strain>
    </source>
</reference>
<organism evidence="2 3">
    <name type="scientific">Mesorhabditis spiculigera</name>
    <dbReference type="NCBI Taxonomy" id="96644"/>
    <lineage>
        <taxon>Eukaryota</taxon>
        <taxon>Metazoa</taxon>
        <taxon>Ecdysozoa</taxon>
        <taxon>Nematoda</taxon>
        <taxon>Chromadorea</taxon>
        <taxon>Rhabditida</taxon>
        <taxon>Rhabditina</taxon>
        <taxon>Rhabditomorpha</taxon>
        <taxon>Rhabditoidea</taxon>
        <taxon>Rhabditidae</taxon>
        <taxon>Mesorhabditinae</taxon>
        <taxon>Mesorhabditis</taxon>
    </lineage>
</organism>